<dbReference type="Proteomes" id="UP001498398">
    <property type="component" value="Unassembled WGS sequence"/>
</dbReference>
<evidence type="ECO:0000313" key="4">
    <source>
        <dbReference type="Proteomes" id="UP001498398"/>
    </source>
</evidence>
<feature type="domain" description="DUF7330" evidence="2">
    <location>
        <begin position="249"/>
        <end position="377"/>
    </location>
</feature>
<comment type="caution">
    <text evidence="3">The sequence shown here is derived from an EMBL/GenBank/DDBJ whole genome shotgun (WGS) entry which is preliminary data.</text>
</comment>
<keyword evidence="4" id="KW-1185">Reference proteome</keyword>
<protein>
    <recommendedName>
        <fullName evidence="2">DUF7330 domain-containing protein</fullName>
    </recommendedName>
</protein>
<reference evidence="3 4" key="1">
    <citation type="submission" date="2024-01" db="EMBL/GenBank/DDBJ databases">
        <title>A draft genome for the cacao thread blight pathogen Marasmiellus scandens.</title>
        <authorList>
            <person name="Baruah I.K."/>
            <person name="Leung J."/>
            <person name="Bukari Y."/>
            <person name="Amoako-Attah I."/>
            <person name="Meinhardt L.W."/>
            <person name="Bailey B.A."/>
            <person name="Cohen S.P."/>
        </authorList>
    </citation>
    <scope>NUCLEOTIDE SEQUENCE [LARGE SCALE GENOMIC DNA]</scope>
    <source>
        <strain evidence="3 4">GH-19</strain>
    </source>
</reference>
<evidence type="ECO:0000256" key="1">
    <source>
        <dbReference type="SAM" id="MobiDB-lite"/>
    </source>
</evidence>
<dbReference type="EMBL" id="JBANRG010000084">
    <property type="protein sequence ID" value="KAK7437612.1"/>
    <property type="molecule type" value="Genomic_DNA"/>
</dbReference>
<evidence type="ECO:0000313" key="3">
    <source>
        <dbReference type="EMBL" id="KAK7437612.1"/>
    </source>
</evidence>
<dbReference type="Pfam" id="PF24016">
    <property type="entry name" value="DUF7330"/>
    <property type="match status" value="1"/>
</dbReference>
<gene>
    <name evidence="3" type="ORF">VKT23_018511</name>
</gene>
<organism evidence="3 4">
    <name type="scientific">Marasmiellus scandens</name>
    <dbReference type="NCBI Taxonomy" id="2682957"/>
    <lineage>
        <taxon>Eukaryota</taxon>
        <taxon>Fungi</taxon>
        <taxon>Dikarya</taxon>
        <taxon>Basidiomycota</taxon>
        <taxon>Agaricomycotina</taxon>
        <taxon>Agaricomycetes</taxon>
        <taxon>Agaricomycetidae</taxon>
        <taxon>Agaricales</taxon>
        <taxon>Marasmiineae</taxon>
        <taxon>Omphalotaceae</taxon>
        <taxon>Marasmiellus</taxon>
    </lineage>
</organism>
<evidence type="ECO:0000259" key="2">
    <source>
        <dbReference type="Pfam" id="PF24016"/>
    </source>
</evidence>
<name>A0ABR1IS02_9AGAR</name>
<sequence>MHTPPTSSSPLPSPELFPIPPEFVVVHDAEWSEPRSSGPSSPDIGSSSRRASSKLKFVRTTAFEFPIDSERLFVLSRGNAFGGNIQLTQCDTPSGAFGLDFGSDDMFTEKHFLESTQVNGAERVKIEIAVEYPELGSGWFDWVKVCSLRRRGREGQNGLGIFTPNDSSSKLSGYRIEIIVTFPQPRSSSGPSSSSLPVLKINNFETDTKMFSHQIDNLSTTILFRSISLRTASAPIFIESLRARRANFQTSNAPIEGTFCVSSFLNLETSNAKIRSSVLLENTDSRRFSQLNMVSSNSPILSSIILSSPSRPTGGNFAVLAKTSNSPVNITFPSAPPYHNLQLRVSTMLADADVHLPDTYEGRFDVQTNTGSADVSFLNHDNLSRSTSQKKKAAERIKRRILEYERHEAARISGWVNVSGEEEGKFRGEVQVITSMAGASLQM</sequence>
<accession>A0ABR1IS02</accession>
<feature type="compositionally biased region" description="Low complexity" evidence="1">
    <location>
        <begin position="34"/>
        <end position="48"/>
    </location>
</feature>
<dbReference type="InterPro" id="IPR055754">
    <property type="entry name" value="DUF7330"/>
</dbReference>
<feature type="region of interest" description="Disordered" evidence="1">
    <location>
        <begin position="28"/>
        <end position="48"/>
    </location>
</feature>
<proteinExistence type="predicted"/>